<dbReference type="Pfam" id="PF00583">
    <property type="entry name" value="Acetyltransf_1"/>
    <property type="match status" value="1"/>
</dbReference>
<dbReference type="Proteomes" id="UP000660262">
    <property type="component" value="Unassembled WGS sequence"/>
</dbReference>
<organism evidence="5 6">
    <name type="scientific">Pycnococcus provasolii</name>
    <dbReference type="NCBI Taxonomy" id="41880"/>
    <lineage>
        <taxon>Eukaryota</taxon>
        <taxon>Viridiplantae</taxon>
        <taxon>Chlorophyta</taxon>
        <taxon>Pseudoscourfieldiophyceae</taxon>
        <taxon>Pseudoscourfieldiales</taxon>
        <taxon>Pycnococcaceae</taxon>
        <taxon>Pycnococcus</taxon>
    </lineage>
</organism>
<gene>
    <name evidence="5" type="ORF">PPROV_000376500</name>
</gene>
<protein>
    <recommendedName>
        <fullName evidence="4">N-acetyltransferase domain-containing protein</fullName>
    </recommendedName>
</protein>
<dbReference type="InterPro" id="IPR000182">
    <property type="entry name" value="GNAT_dom"/>
</dbReference>
<feature type="region of interest" description="Disordered" evidence="3">
    <location>
        <begin position="1"/>
        <end position="48"/>
    </location>
</feature>
<reference evidence="5" key="1">
    <citation type="submission" date="2020-10" db="EMBL/GenBank/DDBJ databases">
        <title>Unveiling of a novel bifunctional photoreceptor, Dualchrome1, isolated from a cosmopolitan green alga.</title>
        <authorList>
            <person name="Suzuki S."/>
            <person name="Kawachi M."/>
        </authorList>
    </citation>
    <scope>NUCLEOTIDE SEQUENCE</scope>
    <source>
        <strain evidence="5">NIES 2893</strain>
    </source>
</reference>
<dbReference type="GO" id="GO:0008080">
    <property type="term" value="F:N-acetyltransferase activity"/>
    <property type="evidence" value="ECO:0007669"/>
    <property type="project" value="InterPro"/>
</dbReference>
<dbReference type="PANTHER" id="PTHR43626:SF4">
    <property type="entry name" value="GCN5-RELATED N-ACETYLTRANSFERASE 2, CHLOROPLASTIC"/>
    <property type="match status" value="1"/>
</dbReference>
<dbReference type="PROSITE" id="PS51186">
    <property type="entry name" value="GNAT"/>
    <property type="match status" value="1"/>
</dbReference>
<dbReference type="PANTHER" id="PTHR43626">
    <property type="entry name" value="ACYL-COA N-ACYLTRANSFERASE"/>
    <property type="match status" value="1"/>
</dbReference>
<sequence length="212" mass="23154">MSSSLTSSVGEPVGLGPSSKENAKEATNNSDNNTPPVEGAPAPHVPIDPFDEDDVVLWTSDDATKRVVYRTAGEIDVYALENLAQAVGWPKRPVDKVEQALKHSFLVAALHLETIDESGAPIEEESELIGLARATSDHVFNATIWDVLVDPKWQGNGFGTALVERTVNTLHRRDIANISLFADAKAITFYERLGFKGDLEGVKGLFFYPTYR</sequence>
<dbReference type="AlphaFoldDB" id="A0A830HEU2"/>
<evidence type="ECO:0000259" key="4">
    <source>
        <dbReference type="PROSITE" id="PS51186"/>
    </source>
</evidence>
<dbReference type="EMBL" id="BNJQ01000009">
    <property type="protein sequence ID" value="GHP05013.1"/>
    <property type="molecule type" value="Genomic_DNA"/>
</dbReference>
<evidence type="ECO:0000313" key="5">
    <source>
        <dbReference type="EMBL" id="GHP05013.1"/>
    </source>
</evidence>
<dbReference type="SUPFAM" id="SSF55729">
    <property type="entry name" value="Acyl-CoA N-acyltransferases (Nat)"/>
    <property type="match status" value="1"/>
</dbReference>
<keyword evidence="1" id="KW-0808">Transferase</keyword>
<dbReference type="InterPro" id="IPR045039">
    <property type="entry name" value="NSI-like"/>
</dbReference>
<evidence type="ECO:0000313" key="6">
    <source>
        <dbReference type="Proteomes" id="UP000660262"/>
    </source>
</evidence>
<evidence type="ECO:0000256" key="3">
    <source>
        <dbReference type="SAM" id="MobiDB-lite"/>
    </source>
</evidence>
<dbReference type="InterPro" id="IPR016181">
    <property type="entry name" value="Acyl_CoA_acyltransferase"/>
</dbReference>
<feature type="domain" description="N-acetyltransferase" evidence="4">
    <location>
        <begin position="67"/>
        <end position="212"/>
    </location>
</feature>
<evidence type="ECO:0000256" key="1">
    <source>
        <dbReference type="ARBA" id="ARBA00022679"/>
    </source>
</evidence>
<name>A0A830HEU2_9CHLO</name>
<comment type="caution">
    <text evidence="5">The sequence shown here is derived from an EMBL/GenBank/DDBJ whole genome shotgun (WGS) entry which is preliminary data.</text>
</comment>
<keyword evidence="2" id="KW-0012">Acyltransferase</keyword>
<dbReference type="CDD" id="cd04301">
    <property type="entry name" value="NAT_SF"/>
    <property type="match status" value="1"/>
</dbReference>
<dbReference type="GO" id="GO:0005737">
    <property type="term" value="C:cytoplasm"/>
    <property type="evidence" value="ECO:0007669"/>
    <property type="project" value="TreeGrafter"/>
</dbReference>
<feature type="compositionally biased region" description="Polar residues" evidence="3">
    <location>
        <begin position="25"/>
        <end position="35"/>
    </location>
</feature>
<dbReference type="Gene3D" id="3.40.630.30">
    <property type="match status" value="1"/>
</dbReference>
<accession>A0A830HEU2</accession>
<keyword evidence="6" id="KW-1185">Reference proteome</keyword>
<proteinExistence type="predicted"/>
<evidence type="ECO:0000256" key="2">
    <source>
        <dbReference type="ARBA" id="ARBA00023315"/>
    </source>
</evidence>
<dbReference type="OrthoDB" id="10039976at2759"/>